<evidence type="ECO:0000256" key="12">
    <source>
        <dbReference type="ARBA" id="ARBA00023098"/>
    </source>
</evidence>
<keyword evidence="13 24" id="KW-0472">Membrane</keyword>
<keyword evidence="4" id="KW-1003">Cell membrane</keyword>
<evidence type="ECO:0000256" key="5">
    <source>
        <dbReference type="ARBA" id="ARBA00022692"/>
    </source>
</evidence>
<dbReference type="InterPro" id="IPR050300">
    <property type="entry name" value="GDXG_lipolytic_enzyme"/>
</dbReference>
<evidence type="ECO:0000256" key="22">
    <source>
        <dbReference type="ARBA" id="ARBA00049214"/>
    </source>
</evidence>
<dbReference type="InterPro" id="IPR013094">
    <property type="entry name" value="AB_hydrolase_3"/>
</dbReference>
<evidence type="ECO:0000256" key="1">
    <source>
        <dbReference type="ARBA" id="ARBA00004144"/>
    </source>
</evidence>
<reference evidence="26" key="4">
    <citation type="submission" date="2025-08" db="UniProtKB">
        <authorList>
            <consortium name="Ensembl"/>
        </authorList>
    </citation>
    <scope>IDENTIFICATION</scope>
</reference>
<evidence type="ECO:0000313" key="26">
    <source>
        <dbReference type="Ensembl" id="ENSEEEP00000009677.1"/>
    </source>
</evidence>
<dbReference type="Proteomes" id="UP000314983">
    <property type="component" value="Chromosome 15"/>
</dbReference>
<keyword evidence="27" id="KW-1185">Reference proteome</keyword>
<dbReference type="GeneTree" id="ENSGT00940000156699"/>
<dbReference type="GO" id="GO:0016042">
    <property type="term" value="P:lipid catabolic process"/>
    <property type="evidence" value="ECO:0007669"/>
    <property type="project" value="UniProtKB-KW"/>
</dbReference>
<accession>A0A4W4ECG7</accession>
<evidence type="ECO:0000256" key="10">
    <source>
        <dbReference type="ARBA" id="ARBA00022968"/>
    </source>
</evidence>
<feature type="active site" evidence="23">
    <location>
        <position position="204"/>
    </location>
</feature>
<dbReference type="InterPro" id="IPR029058">
    <property type="entry name" value="AB_hydrolase_fold"/>
</dbReference>
<keyword evidence="14" id="KW-0325">Glycoprotein</keyword>
<keyword evidence="7" id="KW-0256">Endoplasmic reticulum</keyword>
<feature type="domain" description="Alpha/beta hydrolase fold-3" evidence="25">
    <location>
        <begin position="333"/>
        <end position="394"/>
    </location>
</feature>
<dbReference type="PANTHER" id="PTHR48081:SF29">
    <property type="entry name" value="NEUTRAL CHOLESTEROL ESTER HYDROLASE 1"/>
    <property type="match status" value="1"/>
</dbReference>
<reference evidence="26" key="5">
    <citation type="submission" date="2025-09" db="UniProtKB">
        <authorList>
            <consortium name="Ensembl"/>
        </authorList>
    </citation>
    <scope>IDENTIFICATION</scope>
</reference>
<evidence type="ECO:0000259" key="25">
    <source>
        <dbReference type="Pfam" id="PF07859"/>
    </source>
</evidence>
<dbReference type="InterPro" id="IPR017157">
    <property type="entry name" value="Arylacetamide_deacetylase"/>
</dbReference>
<evidence type="ECO:0000256" key="20">
    <source>
        <dbReference type="ARBA" id="ARBA00047653"/>
    </source>
</evidence>
<evidence type="ECO:0000256" key="9">
    <source>
        <dbReference type="ARBA" id="ARBA00022963"/>
    </source>
</evidence>
<evidence type="ECO:0000313" key="27">
    <source>
        <dbReference type="Proteomes" id="UP000314983"/>
    </source>
</evidence>
<evidence type="ECO:0000256" key="18">
    <source>
        <dbReference type="ARBA" id="ARBA00044219"/>
    </source>
</evidence>
<dbReference type="SUPFAM" id="SSF53474">
    <property type="entry name" value="alpha/beta-Hydrolases"/>
    <property type="match status" value="1"/>
</dbReference>
<evidence type="ECO:0000256" key="11">
    <source>
        <dbReference type="ARBA" id="ARBA00022989"/>
    </source>
</evidence>
<comment type="catalytic activity">
    <reaction evidence="21">
        <text>a cholesterol ester + H2O = cholesterol + a fatty acid + H(+)</text>
        <dbReference type="Rhea" id="RHEA:36403"/>
        <dbReference type="ChEBI" id="CHEBI:15377"/>
        <dbReference type="ChEBI" id="CHEBI:15378"/>
        <dbReference type="ChEBI" id="CHEBI:16113"/>
        <dbReference type="ChEBI" id="CHEBI:17002"/>
        <dbReference type="ChEBI" id="CHEBI:28868"/>
    </reaction>
    <physiologicalReaction direction="left-to-right" evidence="21">
        <dbReference type="Rhea" id="RHEA:36404"/>
    </physiologicalReaction>
</comment>
<evidence type="ECO:0000256" key="24">
    <source>
        <dbReference type="SAM" id="Phobius"/>
    </source>
</evidence>
<comment type="catalytic activity">
    <reaction evidence="22">
        <text>a 1-O-alkyl-2-acetyl-sn-glycerol + H2O = a 1-O-alkyl-sn-glycerol + acetate + H(+)</text>
        <dbReference type="Rhea" id="RHEA:11552"/>
        <dbReference type="ChEBI" id="CHEBI:15377"/>
        <dbReference type="ChEBI" id="CHEBI:15378"/>
        <dbReference type="ChEBI" id="CHEBI:15850"/>
        <dbReference type="ChEBI" id="CHEBI:16291"/>
        <dbReference type="ChEBI" id="CHEBI:30089"/>
        <dbReference type="EC" id="3.1.1.71"/>
    </reaction>
    <physiologicalReaction direction="left-to-right" evidence="22">
        <dbReference type="Rhea" id="RHEA:11553"/>
    </physiologicalReaction>
</comment>
<keyword evidence="12" id="KW-0443">Lipid metabolism</keyword>
<comment type="catalytic activity">
    <reaction evidence="15">
        <text>1-O-hexadecyl-2-acetyl-sn-glycerol + H2O = 1-O-hexadecyl-sn-glycerol + acetate + H(+)</text>
        <dbReference type="Rhea" id="RHEA:38563"/>
        <dbReference type="ChEBI" id="CHEBI:15377"/>
        <dbReference type="ChEBI" id="CHEBI:15378"/>
        <dbReference type="ChEBI" id="CHEBI:30089"/>
        <dbReference type="ChEBI" id="CHEBI:34115"/>
        <dbReference type="ChEBI" id="CHEBI:75936"/>
    </reaction>
    <physiologicalReaction direction="left-to-right" evidence="15">
        <dbReference type="Rhea" id="RHEA:38564"/>
    </physiologicalReaction>
</comment>
<organism evidence="26 27">
    <name type="scientific">Electrophorus electricus</name>
    <name type="common">Electric eel</name>
    <name type="synonym">Gymnotus electricus</name>
    <dbReference type="NCBI Taxonomy" id="8005"/>
    <lineage>
        <taxon>Eukaryota</taxon>
        <taxon>Metazoa</taxon>
        <taxon>Chordata</taxon>
        <taxon>Craniata</taxon>
        <taxon>Vertebrata</taxon>
        <taxon>Euteleostomi</taxon>
        <taxon>Actinopterygii</taxon>
        <taxon>Neopterygii</taxon>
        <taxon>Teleostei</taxon>
        <taxon>Ostariophysi</taxon>
        <taxon>Gymnotiformes</taxon>
        <taxon>Gymnotoidei</taxon>
        <taxon>Gymnotidae</taxon>
        <taxon>Electrophorus</taxon>
    </lineage>
</organism>
<keyword evidence="5 24" id="KW-0812">Transmembrane</keyword>
<name>A0A4W4ECG7_ELEEL</name>
<reference evidence="27" key="2">
    <citation type="journal article" date="2017" name="Sci. Adv.">
        <title>A tail of two voltages: Proteomic comparison of the three electric organs of the electric eel.</title>
        <authorList>
            <person name="Traeger L.L."/>
            <person name="Sabat G."/>
            <person name="Barrett-Wilt G.A."/>
            <person name="Wells G.B."/>
            <person name="Sussman M.R."/>
        </authorList>
    </citation>
    <scope>NUCLEOTIDE SEQUENCE [LARGE SCALE GENOMIC DNA]</scope>
</reference>
<feature type="transmembrane region" description="Helical" evidence="24">
    <location>
        <begin position="12"/>
        <end position="33"/>
    </location>
</feature>
<dbReference type="STRING" id="8005.ENSEEEP00000009677"/>
<reference evidence="26" key="3">
    <citation type="submission" date="2020-05" db="EMBL/GenBank/DDBJ databases">
        <title>Electrophorus electricus (electric eel) genome, fEleEle1, primary haplotype.</title>
        <authorList>
            <person name="Myers G."/>
            <person name="Meyer A."/>
            <person name="Fedrigo O."/>
            <person name="Formenti G."/>
            <person name="Rhie A."/>
            <person name="Tracey A."/>
            <person name="Sims Y."/>
            <person name="Jarvis E.D."/>
        </authorList>
    </citation>
    <scope>NUCLEOTIDE SEQUENCE [LARGE SCALE GENOMIC DNA]</scope>
</reference>
<evidence type="ECO:0000256" key="8">
    <source>
        <dbReference type="ARBA" id="ARBA00022848"/>
    </source>
</evidence>
<comment type="similarity">
    <text evidence="3">Belongs to the 'GDXG' lipolytic enzyme family.</text>
</comment>
<keyword evidence="6" id="KW-0378">Hydrolase</keyword>
<dbReference type="Pfam" id="PF07859">
    <property type="entry name" value="Abhydrolase_3"/>
    <property type="match status" value="2"/>
</dbReference>
<keyword evidence="10" id="KW-0735">Signal-anchor</keyword>
<dbReference type="EC" id="3.1.1.71" evidence="16"/>
<feature type="active site" evidence="23">
    <location>
        <position position="391"/>
    </location>
</feature>
<protein>
    <recommendedName>
        <fullName evidence="17">Neutral cholesterol ester hydrolase 1</fullName>
        <ecNumber evidence="16">3.1.1.71</ecNumber>
    </recommendedName>
    <alternativeName>
        <fullName evidence="18">Acetylalkylglycerol acetylhydrolase</fullName>
    </alternativeName>
    <alternativeName>
        <fullName evidence="19">Arylacetamide deacetylase-like 1</fullName>
    </alternativeName>
</protein>
<dbReference type="GO" id="GO:0047378">
    <property type="term" value="F:acetylalkylglycerol acetylhydrolase activity"/>
    <property type="evidence" value="ECO:0007669"/>
    <property type="project" value="UniProtKB-EC"/>
</dbReference>
<evidence type="ECO:0000256" key="13">
    <source>
        <dbReference type="ARBA" id="ARBA00023136"/>
    </source>
</evidence>
<evidence type="ECO:0000256" key="16">
    <source>
        <dbReference type="ARBA" id="ARBA00044060"/>
    </source>
</evidence>
<evidence type="ECO:0000256" key="3">
    <source>
        <dbReference type="ARBA" id="ARBA00010515"/>
    </source>
</evidence>
<evidence type="ECO:0000256" key="2">
    <source>
        <dbReference type="ARBA" id="ARBA00004401"/>
    </source>
</evidence>
<keyword evidence="11 24" id="KW-1133">Transmembrane helix</keyword>
<dbReference type="PANTHER" id="PTHR48081">
    <property type="entry name" value="AB HYDROLASE SUPERFAMILY PROTEIN C4A8.06C"/>
    <property type="match status" value="1"/>
</dbReference>
<feature type="domain" description="Alpha/beta hydrolase fold-3" evidence="25">
    <location>
        <begin position="122"/>
        <end position="278"/>
    </location>
</feature>
<evidence type="ECO:0000256" key="21">
    <source>
        <dbReference type="ARBA" id="ARBA00048913"/>
    </source>
</evidence>
<evidence type="ECO:0000256" key="4">
    <source>
        <dbReference type="ARBA" id="ARBA00022475"/>
    </source>
</evidence>
<reference evidence="27" key="1">
    <citation type="journal article" date="2014" name="Science">
        <title>Nonhuman genetics. Genomic basis for the convergent evolution of electric organs.</title>
        <authorList>
            <person name="Gallant J.R."/>
            <person name="Traeger L.L."/>
            <person name="Volkening J.D."/>
            <person name="Moffett H."/>
            <person name="Chen P.H."/>
            <person name="Novina C.D."/>
            <person name="Phillips G.N.Jr."/>
            <person name="Anand R."/>
            <person name="Wells G.B."/>
            <person name="Pinch M."/>
            <person name="Guth R."/>
            <person name="Unguez G.A."/>
            <person name="Albert J.S."/>
            <person name="Zakon H.H."/>
            <person name="Samanta M.P."/>
            <person name="Sussman M.R."/>
        </authorList>
    </citation>
    <scope>NUCLEOTIDE SEQUENCE [LARGE SCALE GENOMIC DNA]</scope>
</reference>
<evidence type="ECO:0000256" key="17">
    <source>
        <dbReference type="ARBA" id="ARBA00044162"/>
    </source>
</evidence>
<dbReference type="Ensembl" id="ENSEEET00000009795.2">
    <property type="protein sequence ID" value="ENSEEEP00000009677.1"/>
    <property type="gene ID" value="ENSEEEG00000004896.2"/>
</dbReference>
<dbReference type="GO" id="GO:0005886">
    <property type="term" value="C:plasma membrane"/>
    <property type="evidence" value="ECO:0007669"/>
    <property type="project" value="UniProtKB-SubCell"/>
</dbReference>
<feature type="active site" evidence="23">
    <location>
        <position position="361"/>
    </location>
</feature>
<dbReference type="PIRSF" id="PIRSF037251">
    <property type="entry name" value="Arylacetamide_deacetylase"/>
    <property type="match status" value="1"/>
</dbReference>
<evidence type="ECO:0000256" key="15">
    <source>
        <dbReference type="ARBA" id="ARBA00023406"/>
    </source>
</evidence>
<comment type="subcellular location">
    <subcellularLocation>
        <location evidence="2">Cell membrane</location>
        <topology evidence="2">Single-pass type II membrane protein</topology>
    </subcellularLocation>
    <subcellularLocation>
        <location evidence="1">Microsome</location>
    </subcellularLocation>
</comment>
<gene>
    <name evidence="26" type="primary">nceh1a</name>
</gene>
<evidence type="ECO:0000256" key="23">
    <source>
        <dbReference type="PIRSR" id="PIRSR037251-1"/>
    </source>
</evidence>
<dbReference type="Gene3D" id="3.40.50.1820">
    <property type="entry name" value="alpha/beta hydrolase"/>
    <property type="match status" value="1"/>
</dbReference>
<dbReference type="OMA" id="TIMANKH"/>
<keyword evidence="8" id="KW-0492">Microsome</keyword>
<evidence type="ECO:0000256" key="7">
    <source>
        <dbReference type="ARBA" id="ARBA00022824"/>
    </source>
</evidence>
<proteinExistence type="inferred from homology"/>
<evidence type="ECO:0000256" key="14">
    <source>
        <dbReference type="ARBA" id="ARBA00023180"/>
    </source>
</evidence>
<evidence type="ECO:0000256" key="19">
    <source>
        <dbReference type="ARBA" id="ARBA00044256"/>
    </source>
</evidence>
<sequence length="421" mass="47368">MAKTYHPRRSHFIMKLLCGFTVLLTAAVAYYVYIPLPRRLSEPWKLLVVAAAFRGVTQVVNITHSLGLGHHIHIINHAVTIFESLIPVDFEGVQSHDAEFHSVPVRVYEPTQMNQVTLRRAVVFFHGGGWSLGFPKLGSYDLLCRKMAAELNAVVVTVDYHMAPDVRFPVQYEDCLQATRHFLRPEVLAHYSVEPQRVAVCGDSAGGNLAAAVAQQIGKDNSTAGTLKLQVLIYPVLQALDFNTASYQQNLNVPILYRELMVHYWLEYLGADPNLIHSLLLNNHTAQDQILADPHRTKLDWMTLLPKHMRKNYKPVIPAVGTPSILKDVPALLDSRAAPLLAEEEVLSMAARAYIMTCEHDVLRDDGTMYGLRLQQAGVSVTLQHYEDCFHGCVSFAFWPLYFSVGIRAVEDYIAWLQENL</sequence>
<keyword evidence="9" id="KW-0442">Lipid degradation</keyword>
<dbReference type="AlphaFoldDB" id="A0A4W4ECG7"/>
<comment type="catalytic activity">
    <reaction evidence="20">
        <text>cholesteryl (9Z-octadecenoate) + H2O = cholesterol + (9Z)-octadecenoate + H(+)</text>
        <dbReference type="Rhea" id="RHEA:33875"/>
        <dbReference type="ChEBI" id="CHEBI:15377"/>
        <dbReference type="ChEBI" id="CHEBI:15378"/>
        <dbReference type="ChEBI" id="CHEBI:16113"/>
        <dbReference type="ChEBI" id="CHEBI:30823"/>
        <dbReference type="ChEBI" id="CHEBI:46898"/>
    </reaction>
    <physiologicalReaction direction="left-to-right" evidence="20">
        <dbReference type="Rhea" id="RHEA:33876"/>
    </physiologicalReaction>
</comment>
<evidence type="ECO:0000256" key="6">
    <source>
        <dbReference type="ARBA" id="ARBA00022801"/>
    </source>
</evidence>